<protein>
    <submittedName>
        <fullName evidence="1">Uncharacterized protein</fullName>
    </submittedName>
</protein>
<dbReference type="Proteomes" id="UP001143910">
    <property type="component" value="Unassembled WGS sequence"/>
</dbReference>
<name>A0ACC1NZ61_9HYPO</name>
<reference evidence="1" key="1">
    <citation type="submission" date="2022-08" db="EMBL/GenBank/DDBJ databases">
        <title>Genome Sequence of Lecanicillium fungicola.</title>
        <authorList>
            <person name="Buettner E."/>
        </authorList>
    </citation>
    <scope>NUCLEOTIDE SEQUENCE</scope>
    <source>
        <strain evidence="1">Babe33</strain>
    </source>
</reference>
<sequence>MSANGQKSANMSSFAVDFMMGGVCAAVSKTAAAPIERVKLLIQNQDEMIKSGRLDRKYGGIVDCFRRTVADEGTMALWRGNTANVLRYFPTQALNFAFKDRYKQMFGFDRKRDGFAMWTLGNVGSGAAAGATGSLFVYSLDYARTRLANDAKNAASGQRQFNGMVDVHRKTLASDGVLGLYRGFMPSLWGIMVYRGFYFGLYDSFKPVVLVGSLQDNFVASFALAWCLTTFSSTMAYPLDTIRRRMMMTSGEAIKYKNTIDAGRQIVAQNGFKSLFNGCGANILRAVAGAEDVGAPPSSKTKPHIRQGTTTTTAAGPESFELPCVSTKLSTRRGPSVMASPALNFITFNQDHSCLAVGTSKGFRIYHTDPFSRIFSSDDGNIAIIEMLFSTSLVALILSPRHLVIQNTKRASVICELTFPSAVLAVRLNRKRLAVVLEEEIYLYDISNMSLIYTIPTSPNPSAICALSPSSENCFVAYPLPKPREDNDARKPAHAPPQSTYVAPTAGDVLVFDTLTLKAVNVIEAHRSPLCCICLNNDGTLLATASETGTIIRVFSVPRGQKLYQFRRGTYPSTIYSMSFNLSSTLLCVSSTSDTVHIFRLGVPPGNSTPGGAPIEPPGSPRQDRWSRARHQDEGGSPGDSAAESPRSEVAELSNSPGKSAQRRQSGSFSNMLRRSSQIMGRGVAGVVGSYLPQSVTEMWEPIRDFAYIKIPKSTASPNVSRYTGGSPTGPLRSVVAMSSSSPQVMVVTSDGGFYVYNIDMENGGEGYLVKQFSVLEGDDKVDGSSYGV</sequence>
<accession>A0ACC1NZ61</accession>
<gene>
    <name evidence="1" type="ORF">NQ176_g42</name>
</gene>
<organism evidence="1 2">
    <name type="scientific">Zarea fungicola</name>
    <dbReference type="NCBI Taxonomy" id="93591"/>
    <lineage>
        <taxon>Eukaryota</taxon>
        <taxon>Fungi</taxon>
        <taxon>Dikarya</taxon>
        <taxon>Ascomycota</taxon>
        <taxon>Pezizomycotina</taxon>
        <taxon>Sordariomycetes</taxon>
        <taxon>Hypocreomycetidae</taxon>
        <taxon>Hypocreales</taxon>
        <taxon>Cordycipitaceae</taxon>
        <taxon>Zarea</taxon>
    </lineage>
</organism>
<evidence type="ECO:0000313" key="2">
    <source>
        <dbReference type="Proteomes" id="UP001143910"/>
    </source>
</evidence>
<proteinExistence type="predicted"/>
<comment type="caution">
    <text evidence="1">The sequence shown here is derived from an EMBL/GenBank/DDBJ whole genome shotgun (WGS) entry which is preliminary data.</text>
</comment>
<evidence type="ECO:0000313" key="1">
    <source>
        <dbReference type="EMBL" id="KAJ2984374.1"/>
    </source>
</evidence>
<dbReference type="EMBL" id="JANJQO010000001">
    <property type="protein sequence ID" value="KAJ2984374.1"/>
    <property type="molecule type" value="Genomic_DNA"/>
</dbReference>
<keyword evidence="2" id="KW-1185">Reference proteome</keyword>